<dbReference type="EMBL" id="LPNM01000010">
    <property type="protein sequence ID" value="OEJ82114.1"/>
    <property type="molecule type" value="Genomic_DNA"/>
</dbReference>
<dbReference type="GO" id="GO:0003723">
    <property type="term" value="F:RNA binding"/>
    <property type="evidence" value="ECO:0007669"/>
    <property type="project" value="UniProtKB-KW"/>
</dbReference>
<evidence type="ECO:0000259" key="7">
    <source>
        <dbReference type="PROSITE" id="PS51747"/>
    </source>
</evidence>
<keyword evidence="5" id="KW-0694">RNA-binding</keyword>
<dbReference type="STRING" id="56408.A0A1E5R5D6"/>
<dbReference type="GO" id="GO:0160151">
    <property type="term" value="F:tRNA pseudouridine(32) synthase activity"/>
    <property type="evidence" value="ECO:0007669"/>
    <property type="project" value="UniProtKB-EC"/>
</dbReference>
<dbReference type="FunFam" id="3.40.140.10:FF:000061">
    <property type="entry name" value="DRAP deaminase"/>
    <property type="match status" value="1"/>
</dbReference>
<dbReference type="Proteomes" id="UP000095728">
    <property type="component" value="Unassembled WGS sequence"/>
</dbReference>
<dbReference type="InterPro" id="IPR006145">
    <property type="entry name" value="PsdUridine_synth_RsuA/RluA"/>
</dbReference>
<gene>
    <name evidence="8" type="ORF">AWRI3579_g3808</name>
</gene>
<dbReference type="Gene3D" id="3.30.2350.10">
    <property type="entry name" value="Pseudouridine synthase"/>
    <property type="match status" value="1"/>
</dbReference>
<dbReference type="OrthoDB" id="424794at2759"/>
<evidence type="ECO:0000313" key="8">
    <source>
        <dbReference type="EMBL" id="OEJ82114.1"/>
    </source>
</evidence>
<dbReference type="PANTHER" id="PTHR21600">
    <property type="entry name" value="MITOCHONDRIAL RNA PSEUDOURIDINE SYNTHASE"/>
    <property type="match status" value="1"/>
</dbReference>
<dbReference type="GO" id="GO:0000455">
    <property type="term" value="P:enzyme-directed rRNA pseudouridine synthesis"/>
    <property type="evidence" value="ECO:0007669"/>
    <property type="project" value="TreeGrafter"/>
</dbReference>
<feature type="compositionally biased region" description="Basic and acidic residues" evidence="6">
    <location>
        <begin position="1"/>
        <end position="29"/>
    </location>
</feature>
<accession>A0A1E5R5D6</accession>
<dbReference type="InterPro" id="IPR002125">
    <property type="entry name" value="CMP_dCMP_dom"/>
</dbReference>
<evidence type="ECO:0000256" key="4">
    <source>
        <dbReference type="PIRSR" id="PIRSR606225-1"/>
    </source>
</evidence>
<evidence type="ECO:0000256" key="5">
    <source>
        <dbReference type="PROSITE-ProRule" id="PRU00182"/>
    </source>
</evidence>
<evidence type="ECO:0000256" key="3">
    <source>
        <dbReference type="ARBA" id="ARBA00038944"/>
    </source>
</evidence>
<feature type="active site" evidence="4">
    <location>
        <position position="218"/>
    </location>
</feature>
<feature type="domain" description="CMP/dCMP-type deaminase" evidence="7">
    <location>
        <begin position="436"/>
        <end position="551"/>
    </location>
</feature>
<dbReference type="CDD" id="cd02557">
    <property type="entry name" value="PseudoU_synth_ScRIB2"/>
    <property type="match status" value="1"/>
</dbReference>
<comment type="catalytic activity">
    <reaction evidence="2">
        <text>uridine(32) in tRNA = pseudouridine(32) in tRNA</text>
        <dbReference type="Rhea" id="RHEA:42544"/>
        <dbReference type="Rhea" id="RHEA-COMP:10107"/>
        <dbReference type="Rhea" id="RHEA-COMP:10108"/>
        <dbReference type="ChEBI" id="CHEBI:65314"/>
        <dbReference type="ChEBI" id="CHEBI:65315"/>
        <dbReference type="EC" id="5.4.99.28"/>
    </reaction>
</comment>
<dbReference type="Gene3D" id="3.40.140.10">
    <property type="entry name" value="Cytidine Deaminase, domain 2"/>
    <property type="match status" value="1"/>
</dbReference>
<dbReference type="EC" id="5.4.99.28" evidence="3"/>
<dbReference type="GO" id="GO:0019239">
    <property type="term" value="F:deaminase activity"/>
    <property type="evidence" value="ECO:0007669"/>
    <property type="project" value="UniProtKB-ARBA"/>
</dbReference>
<dbReference type="FunFam" id="3.30.2350.10:FF:000017">
    <property type="entry name" value="Pseudouridine synthase"/>
    <property type="match status" value="1"/>
</dbReference>
<dbReference type="SUPFAM" id="SSF55174">
    <property type="entry name" value="Alpha-L RNA-binding motif"/>
    <property type="match status" value="1"/>
</dbReference>
<dbReference type="Pfam" id="PF18785">
    <property type="entry name" value="Inv-AAD"/>
    <property type="match status" value="1"/>
</dbReference>
<dbReference type="SUPFAM" id="SSF55120">
    <property type="entry name" value="Pseudouridine synthase"/>
    <property type="match status" value="1"/>
</dbReference>
<sequence length="589" mass="66573">MSEFEKQNVQDHEKDCIITDPNTVEKDTAHPVNSGSKLQNTNMKMNKKQKTSKSLKVTDQAGFRVRVQESRQKDPEYEVEIDGPLRKIKPYFFEYNTFCKLRWRDRNLYDVFITEFRDKSKEAYQKTIEDGDVLVNGQVADMNTIVRNGDCITHRAHKHEPPITSKEIKIVFEDENVMVIDKPSGIPAHPVGRYRFNSVSKLLFRQLGYPAHPSNRLDRLTSGLMFLAKNPTGAEEMRTQLVQREVSKEYVARVVGEFPVGEITVDIPLKSIEPRLGLCGICHDHDDPEGKNAKTVFRRISYDGETSIVRCKPYTGRSHQIRVHLQYLGHPIANDPMYSSLEAWGPTMGKNGDANFAQVCEILDQVGKTKSASSWFHPHSHGEVLKDEKCEICGSDIYTDPGPNDLSLWLHSYKYESTDPARPWTYKTEFPDWALETHKKYMELAIKEAEKCEPTTTAFGVGAVLVSGNTILATGYSRELEGNTHAEQNCFAKLTAAETDIPEGSCLYTTMEPCSTRLSGNKPCLDRILEYGQKITTVFVGVMEPATFVKNNVSLEKLQQNDIDYILIPGYEQQCIAAAEKGHETKVGA</sequence>
<dbReference type="PROSITE" id="PS50889">
    <property type="entry name" value="S4"/>
    <property type="match status" value="1"/>
</dbReference>
<dbReference type="AlphaFoldDB" id="A0A1E5R5D6"/>
<dbReference type="NCBIfam" id="TIGR00005">
    <property type="entry name" value="rluA_subfam"/>
    <property type="match status" value="1"/>
</dbReference>
<proteinExistence type="predicted"/>
<name>A0A1E5R5D6_9ASCO</name>
<reference evidence="9" key="1">
    <citation type="journal article" date="2016" name="Genome Announc.">
        <title>Genome sequences of three species of Hanseniaspora isolated from spontaneous wine fermentations.</title>
        <authorList>
            <person name="Sternes P.R."/>
            <person name="Lee D."/>
            <person name="Kutyna D.R."/>
            <person name="Borneman A.R."/>
        </authorList>
    </citation>
    <scope>NUCLEOTIDE SEQUENCE [LARGE SCALE GENOMIC DNA]</scope>
    <source>
        <strain evidence="9">AWRI3579</strain>
    </source>
</reference>
<dbReference type="GO" id="GO:0031119">
    <property type="term" value="P:tRNA pseudouridine synthesis"/>
    <property type="evidence" value="ECO:0007669"/>
    <property type="project" value="UniProtKB-ARBA"/>
</dbReference>
<evidence type="ECO:0000256" key="1">
    <source>
        <dbReference type="ARBA" id="ARBA00023235"/>
    </source>
</evidence>
<keyword evidence="9" id="KW-1185">Reference proteome</keyword>
<dbReference type="InterPro" id="IPR020103">
    <property type="entry name" value="PsdUridine_synth_cat_dom_sf"/>
</dbReference>
<dbReference type="PANTHER" id="PTHR21600:SF40">
    <property type="entry name" value="PSEUDOURIDYLATE SYNTHASE RPUSD2"/>
    <property type="match status" value="1"/>
</dbReference>
<dbReference type="InterPro" id="IPR006225">
    <property type="entry name" value="PsdUridine_synth_RluC/D"/>
</dbReference>
<dbReference type="Pfam" id="PF00849">
    <property type="entry name" value="PseudoU_synth_2"/>
    <property type="match status" value="1"/>
</dbReference>
<dbReference type="PROSITE" id="PS51747">
    <property type="entry name" value="CYT_DCMP_DEAMINASES_2"/>
    <property type="match status" value="1"/>
</dbReference>
<dbReference type="GO" id="GO:0016814">
    <property type="term" value="F:hydrolase activity, acting on carbon-nitrogen (but not peptide) bonds, in cyclic amidines"/>
    <property type="evidence" value="ECO:0007669"/>
    <property type="project" value="UniProtKB-ARBA"/>
</dbReference>
<evidence type="ECO:0000256" key="2">
    <source>
        <dbReference type="ARBA" id="ARBA00036184"/>
    </source>
</evidence>
<protein>
    <recommendedName>
        <fullName evidence="3">tRNA pseudouridine(32) synthase</fullName>
        <ecNumber evidence="3">5.4.99.28</ecNumber>
    </recommendedName>
</protein>
<feature type="region of interest" description="Disordered" evidence="6">
    <location>
        <begin position="1"/>
        <end position="55"/>
    </location>
</feature>
<dbReference type="InParanoid" id="A0A1E5R5D6"/>
<comment type="caution">
    <text evidence="8">The sequence shown here is derived from an EMBL/GenBank/DDBJ whole genome shotgun (WGS) entry which is preliminary data.</text>
</comment>
<dbReference type="InterPro" id="IPR002942">
    <property type="entry name" value="S4_RNA-bd"/>
</dbReference>
<dbReference type="CDD" id="cd00165">
    <property type="entry name" value="S4"/>
    <property type="match status" value="1"/>
</dbReference>
<dbReference type="SMART" id="SM00363">
    <property type="entry name" value="S4"/>
    <property type="match status" value="1"/>
</dbReference>
<keyword evidence="1" id="KW-0413">Isomerase</keyword>
<evidence type="ECO:0000313" key="9">
    <source>
        <dbReference type="Proteomes" id="UP000095728"/>
    </source>
</evidence>
<evidence type="ECO:0000256" key="6">
    <source>
        <dbReference type="SAM" id="MobiDB-lite"/>
    </source>
</evidence>
<dbReference type="InterPro" id="IPR016193">
    <property type="entry name" value="Cytidine_deaminase-like"/>
</dbReference>
<dbReference type="FunCoup" id="A0A1E5R5D6">
    <property type="interactions" value="497"/>
</dbReference>
<dbReference type="InterPro" id="IPR050188">
    <property type="entry name" value="RluA_PseudoU_synthase"/>
</dbReference>
<organism evidence="8 9">
    <name type="scientific">Hanseniaspora osmophila</name>
    <dbReference type="NCBI Taxonomy" id="56408"/>
    <lineage>
        <taxon>Eukaryota</taxon>
        <taxon>Fungi</taxon>
        <taxon>Dikarya</taxon>
        <taxon>Ascomycota</taxon>
        <taxon>Saccharomycotina</taxon>
        <taxon>Saccharomycetes</taxon>
        <taxon>Saccharomycodales</taxon>
        <taxon>Saccharomycodaceae</taxon>
        <taxon>Hanseniaspora</taxon>
    </lineage>
</organism>
<dbReference type="SUPFAM" id="SSF53927">
    <property type="entry name" value="Cytidine deaminase-like"/>
    <property type="match status" value="1"/>
</dbReference>